<evidence type="ECO:0000259" key="2">
    <source>
        <dbReference type="Pfam" id="PF05598"/>
    </source>
</evidence>
<organism evidence="3">
    <name type="scientific">Leptospirillum sp. Group II '5-way CG'</name>
    <dbReference type="NCBI Taxonomy" id="419541"/>
    <lineage>
        <taxon>Bacteria</taxon>
        <taxon>Pseudomonadati</taxon>
        <taxon>Nitrospirota</taxon>
        <taxon>Nitrospiria</taxon>
        <taxon>Nitrospirales</taxon>
        <taxon>Nitrospiraceae</taxon>
        <taxon>Leptospirillum</taxon>
    </lineage>
</organism>
<evidence type="ECO:0000259" key="1">
    <source>
        <dbReference type="Pfam" id="PF01609"/>
    </source>
</evidence>
<dbReference type="NCBIfam" id="NF033578">
    <property type="entry name" value="transpos_IS5_1"/>
    <property type="match status" value="1"/>
</dbReference>
<feature type="domain" description="Transposase IS4-like" evidence="1">
    <location>
        <begin position="301"/>
        <end position="445"/>
    </location>
</feature>
<dbReference type="InterPro" id="IPR047710">
    <property type="entry name" value="Transpos_IS5-like"/>
</dbReference>
<protein>
    <submittedName>
        <fullName evidence="3">Transposase</fullName>
    </submittedName>
</protein>
<reference evidence="3" key="2">
    <citation type="journal article" date="2008" name="PLoS Biol.">
        <title>Population genomic analysis of strain variation in Leptospirillum group II bacteria involved in acid mine drainage formation.</title>
        <authorList>
            <person name="Simmons S.L."/>
            <person name="Dibartolo G."/>
            <person name="Denef V.J."/>
            <person name="Goltsman D.S."/>
            <person name="Thelen M.P."/>
            <person name="Banfield J.F."/>
        </authorList>
    </citation>
    <scope>NUCLEOTIDE SEQUENCE [LARGE SCALE GENOMIC DNA]</scope>
</reference>
<dbReference type="AlphaFoldDB" id="B6AMW6"/>
<dbReference type="Pfam" id="PF01609">
    <property type="entry name" value="DDE_Tnp_1"/>
    <property type="match status" value="1"/>
</dbReference>
<feature type="domain" description="Transposase InsH N-terminal" evidence="2">
    <location>
        <begin position="17"/>
        <end position="112"/>
    </location>
</feature>
<dbReference type="InterPro" id="IPR008490">
    <property type="entry name" value="Transposase_InsH_N"/>
</dbReference>
<dbReference type="PANTHER" id="PTHR33803">
    <property type="entry name" value="IS1478 TRANSPOSASE"/>
    <property type="match status" value="1"/>
</dbReference>
<evidence type="ECO:0000313" key="3">
    <source>
        <dbReference type="EMBL" id="EDZ39836.1"/>
    </source>
</evidence>
<dbReference type="GO" id="GO:0006313">
    <property type="term" value="P:DNA transposition"/>
    <property type="evidence" value="ECO:0007669"/>
    <property type="project" value="InterPro"/>
</dbReference>
<sequence>MAKSPHTQPSLFQWIADRHVNPEHPLMKLSEKIDWAAIDGVLAPYYSPGKGRPAKPTRLMVGLMILKHRFDLSDEAVVSGLHENFVWMAFCRVPADEAQHVESSTLCKFRKRLGPEGTQAVEAVIRDQMIQAGAIRRQVMRVDTTAMEKNIAYPTDVGLLQKSRTRVLRLVQKAKALGVAVPRTLRTFVRVSKKLVLSAAKFGRDKKERSQKAAKKLSSMGEHTLRRVAGIGREIGKSLRKPAVRTKPSVRRTLIQIREGLQKEVRILEHIVVQTKDRLKNRPTKKRIYSVHEPEVTCITKNKAGKPHEYGVKVALAVSENGMVVTHAEYADNRHDSTTLADSLTGWEEATGGLPTALAADRGYGTQDKNTPPALSRIPKVAIPKKGKIRGPLEHTRWFKRLVASRAGIEAVIAHLKQDHGMGRCRYKGFSGDQMNVSWAVLAWNTKKWVSQTTG</sequence>
<dbReference type="EMBL" id="DS995259">
    <property type="protein sequence ID" value="EDZ39836.1"/>
    <property type="molecule type" value="Genomic_DNA"/>
</dbReference>
<gene>
    <name evidence="3" type="ORF">CGL2_11386022</name>
</gene>
<dbReference type="GO" id="GO:0004803">
    <property type="term" value="F:transposase activity"/>
    <property type="evidence" value="ECO:0007669"/>
    <property type="project" value="InterPro"/>
</dbReference>
<dbReference type="InterPro" id="IPR002559">
    <property type="entry name" value="Transposase_11"/>
</dbReference>
<name>B6AMW6_9BACT</name>
<proteinExistence type="predicted"/>
<accession>B6AMW6</accession>
<dbReference type="PANTHER" id="PTHR33803:SF3">
    <property type="entry name" value="BLL1974 PROTEIN"/>
    <property type="match status" value="1"/>
</dbReference>
<reference evidence="3" key="1">
    <citation type="journal article" date="2004" name="Nature">
        <title>Community structure and metabolism through reconstruction of microbial genomes from the environment.</title>
        <authorList>
            <person name="Tyson G.W."/>
            <person name="Chapman J."/>
            <person name="Hugenholtz P."/>
            <person name="Allen E.E."/>
            <person name="Ram R.J."/>
            <person name="Richardson P.M."/>
            <person name="Solovyev V.V."/>
            <person name="Rubin E.M."/>
            <person name="Rokhsar D.S."/>
            <person name="Banfield J.F."/>
        </authorList>
    </citation>
    <scope>NUCLEOTIDE SEQUENCE [LARGE SCALE GENOMIC DNA]</scope>
</reference>
<dbReference type="GO" id="GO:0003677">
    <property type="term" value="F:DNA binding"/>
    <property type="evidence" value="ECO:0007669"/>
    <property type="project" value="InterPro"/>
</dbReference>
<dbReference type="Pfam" id="PF05598">
    <property type="entry name" value="DUF772"/>
    <property type="match status" value="1"/>
</dbReference>